<dbReference type="PANTHER" id="PTHR47331">
    <property type="entry name" value="PHD-TYPE DOMAIN-CONTAINING PROTEIN"/>
    <property type="match status" value="1"/>
</dbReference>
<gene>
    <name evidence="1" type="primary">AVEN_218542_1</name>
    <name evidence="1" type="ORF">NPIL_186361</name>
</gene>
<comment type="caution">
    <text evidence="1">The sequence shown here is derived from an EMBL/GenBank/DDBJ whole genome shotgun (WGS) entry which is preliminary data.</text>
</comment>
<dbReference type="Proteomes" id="UP000887013">
    <property type="component" value="Unassembled WGS sequence"/>
</dbReference>
<dbReference type="PANTHER" id="PTHR47331:SF1">
    <property type="entry name" value="GAG-LIKE PROTEIN"/>
    <property type="match status" value="1"/>
</dbReference>
<evidence type="ECO:0000313" key="1">
    <source>
        <dbReference type="EMBL" id="GFS69669.1"/>
    </source>
</evidence>
<accession>A0A8X6MNK7</accession>
<dbReference type="EMBL" id="BMAW01000572">
    <property type="protein sequence ID" value="GFS69669.1"/>
    <property type="molecule type" value="Genomic_DNA"/>
</dbReference>
<dbReference type="AlphaFoldDB" id="A0A8X6MNK7"/>
<sequence length="169" mass="19170">MVLFHHNYRPWNLSAHPHLAAHQHLGVRIVLSELRSTFWILKERQSIKQVLHKCHSYKPSKAKCGKQIEAPLPSERVVPSARFTNTGIEFPGPVNIHCLKSRDTAYIALFTCATRALHIELVSDLTMDKFLLALQRFAATHTTYTDSASTFHATNKELVPLWQALSSFA</sequence>
<evidence type="ECO:0000313" key="2">
    <source>
        <dbReference type="Proteomes" id="UP000887013"/>
    </source>
</evidence>
<proteinExistence type="predicted"/>
<dbReference type="OrthoDB" id="6424057at2759"/>
<keyword evidence="2" id="KW-1185">Reference proteome</keyword>
<organism evidence="1 2">
    <name type="scientific">Nephila pilipes</name>
    <name type="common">Giant wood spider</name>
    <name type="synonym">Nephila maculata</name>
    <dbReference type="NCBI Taxonomy" id="299642"/>
    <lineage>
        <taxon>Eukaryota</taxon>
        <taxon>Metazoa</taxon>
        <taxon>Ecdysozoa</taxon>
        <taxon>Arthropoda</taxon>
        <taxon>Chelicerata</taxon>
        <taxon>Arachnida</taxon>
        <taxon>Araneae</taxon>
        <taxon>Araneomorphae</taxon>
        <taxon>Entelegynae</taxon>
        <taxon>Araneoidea</taxon>
        <taxon>Nephilidae</taxon>
        <taxon>Nephila</taxon>
    </lineage>
</organism>
<name>A0A8X6MNK7_NEPPI</name>
<protein>
    <submittedName>
        <fullName evidence="1">Integrase catalytic domain-containing protein</fullName>
    </submittedName>
</protein>
<reference evidence="1" key="1">
    <citation type="submission" date="2020-08" db="EMBL/GenBank/DDBJ databases">
        <title>Multicomponent nature underlies the extraordinary mechanical properties of spider dragline silk.</title>
        <authorList>
            <person name="Kono N."/>
            <person name="Nakamura H."/>
            <person name="Mori M."/>
            <person name="Yoshida Y."/>
            <person name="Ohtoshi R."/>
            <person name="Malay A.D."/>
            <person name="Moran D.A.P."/>
            <person name="Tomita M."/>
            <person name="Numata K."/>
            <person name="Arakawa K."/>
        </authorList>
    </citation>
    <scope>NUCLEOTIDE SEQUENCE</scope>
</reference>